<dbReference type="VEuPathDB" id="FungiDB:BO83DRAFT_275466"/>
<dbReference type="PANTHER" id="PTHR43775:SF28">
    <property type="entry name" value="SYNTHASE, PUTATIVE-RELATED"/>
    <property type="match status" value="1"/>
</dbReference>
<dbReference type="AlphaFoldDB" id="A0A317V7B8"/>
<comment type="caution">
    <text evidence="2">The sequence shown here is derived from an EMBL/GenBank/DDBJ whole genome shotgun (WGS) entry which is preliminary data.</text>
</comment>
<dbReference type="GO" id="GO:0044550">
    <property type="term" value="P:secondary metabolite biosynthetic process"/>
    <property type="evidence" value="ECO:0007669"/>
    <property type="project" value="TreeGrafter"/>
</dbReference>
<dbReference type="Pfam" id="PF08659">
    <property type="entry name" value="KR"/>
    <property type="match status" value="1"/>
</dbReference>
<sequence length="164" mass="17779">GCRADFVQGTVSNLDDVTKAMKQAHGHLKGIFQMSIVLRDQSFPRMTKSEWDTAVDPKVKGTWNLHQASASINADPDFYVMFSSLSGISGQPGQTDYAGANTFMDAFAQYRSNLELPACAIHIGAVEEVGYVAENEGVMQWFAHTGGSEDAISEQELLEAVEAA</sequence>
<proteinExistence type="predicted"/>
<dbReference type="GO" id="GO:0006633">
    <property type="term" value="P:fatty acid biosynthetic process"/>
    <property type="evidence" value="ECO:0007669"/>
    <property type="project" value="TreeGrafter"/>
</dbReference>
<feature type="non-terminal residue" evidence="2">
    <location>
        <position position="1"/>
    </location>
</feature>
<dbReference type="SUPFAM" id="SSF51735">
    <property type="entry name" value="NAD(P)-binding Rossmann-fold domains"/>
    <property type="match status" value="1"/>
</dbReference>
<dbReference type="Gene3D" id="3.40.50.720">
    <property type="entry name" value="NAD(P)-binding Rossmann-like Domain"/>
    <property type="match status" value="1"/>
</dbReference>
<organism evidence="2 3">
    <name type="scientific">Aspergillus eucalypticola (strain CBS 122712 / IBT 29274)</name>
    <dbReference type="NCBI Taxonomy" id="1448314"/>
    <lineage>
        <taxon>Eukaryota</taxon>
        <taxon>Fungi</taxon>
        <taxon>Dikarya</taxon>
        <taxon>Ascomycota</taxon>
        <taxon>Pezizomycotina</taxon>
        <taxon>Eurotiomycetes</taxon>
        <taxon>Eurotiomycetidae</taxon>
        <taxon>Eurotiales</taxon>
        <taxon>Aspergillaceae</taxon>
        <taxon>Aspergillus</taxon>
        <taxon>Aspergillus subgen. Circumdati</taxon>
    </lineage>
</organism>
<feature type="non-terminal residue" evidence="2">
    <location>
        <position position="164"/>
    </location>
</feature>
<evidence type="ECO:0000313" key="3">
    <source>
        <dbReference type="Proteomes" id="UP000246171"/>
    </source>
</evidence>
<keyword evidence="3" id="KW-1185">Reference proteome</keyword>
<dbReference type="GeneID" id="37049032"/>
<dbReference type="OrthoDB" id="329835at2759"/>
<evidence type="ECO:0000259" key="1">
    <source>
        <dbReference type="SMART" id="SM00822"/>
    </source>
</evidence>
<dbReference type="InterPro" id="IPR050091">
    <property type="entry name" value="PKS_NRPS_Biosynth_Enz"/>
</dbReference>
<dbReference type="EMBL" id="MSFU01000019">
    <property type="protein sequence ID" value="PWY68857.1"/>
    <property type="molecule type" value="Genomic_DNA"/>
</dbReference>
<dbReference type="GO" id="GO:0004312">
    <property type="term" value="F:fatty acid synthase activity"/>
    <property type="evidence" value="ECO:0007669"/>
    <property type="project" value="TreeGrafter"/>
</dbReference>
<dbReference type="Proteomes" id="UP000246171">
    <property type="component" value="Unassembled WGS sequence"/>
</dbReference>
<dbReference type="InterPro" id="IPR057326">
    <property type="entry name" value="KR_dom"/>
</dbReference>
<name>A0A317V7B8_ASPEC</name>
<accession>A0A317V7B8</accession>
<dbReference type="InterPro" id="IPR036291">
    <property type="entry name" value="NAD(P)-bd_dom_sf"/>
</dbReference>
<dbReference type="InterPro" id="IPR013968">
    <property type="entry name" value="PKS_KR"/>
</dbReference>
<dbReference type="SMART" id="SM00822">
    <property type="entry name" value="PKS_KR"/>
    <property type="match status" value="1"/>
</dbReference>
<dbReference type="PANTHER" id="PTHR43775">
    <property type="entry name" value="FATTY ACID SYNTHASE"/>
    <property type="match status" value="1"/>
</dbReference>
<reference evidence="2" key="1">
    <citation type="submission" date="2016-12" db="EMBL/GenBank/DDBJ databases">
        <title>The genomes of Aspergillus section Nigri reveals drivers in fungal speciation.</title>
        <authorList>
            <consortium name="DOE Joint Genome Institute"/>
            <person name="Vesth T.C."/>
            <person name="Nybo J."/>
            <person name="Theobald S."/>
            <person name="Brandl J."/>
            <person name="Frisvad J.C."/>
            <person name="Nielsen K.F."/>
            <person name="Lyhne E.K."/>
            <person name="Kogle M.E."/>
            <person name="Kuo A."/>
            <person name="Riley R."/>
            <person name="Clum A."/>
            <person name="Nolan M."/>
            <person name="Lipzen A."/>
            <person name="Salamov A."/>
            <person name="Henrissat B."/>
            <person name="Wiebenga A."/>
            <person name="De vries R.P."/>
            <person name="Grigoriev I.V."/>
            <person name="Mortensen U.H."/>
            <person name="Andersen M.R."/>
            <person name="Baker S.E."/>
        </authorList>
    </citation>
    <scope>NUCLEOTIDE SEQUENCE</scope>
    <source>
        <strain evidence="2">CBS 122712</strain>
    </source>
</reference>
<dbReference type="RefSeq" id="XP_025386230.1">
    <property type="nucleotide sequence ID" value="XM_025527070.1"/>
</dbReference>
<feature type="domain" description="Ketoreductase" evidence="1">
    <location>
        <begin position="1"/>
        <end position="129"/>
    </location>
</feature>
<protein>
    <submittedName>
        <fullName evidence="2">KR-domain-containing protein</fullName>
    </submittedName>
</protein>
<evidence type="ECO:0000313" key="2">
    <source>
        <dbReference type="EMBL" id="PWY68857.1"/>
    </source>
</evidence>
<gene>
    <name evidence="2" type="ORF">BO83DRAFT_275466</name>
</gene>